<dbReference type="InterPro" id="IPR013078">
    <property type="entry name" value="His_Pase_superF_clade-1"/>
</dbReference>
<dbReference type="CDD" id="cd07067">
    <property type="entry name" value="HP_PGM_like"/>
    <property type="match status" value="1"/>
</dbReference>
<dbReference type="SUPFAM" id="SSF53254">
    <property type="entry name" value="Phosphoglycerate mutase-like"/>
    <property type="match status" value="1"/>
</dbReference>
<gene>
    <name evidence="2" type="ORF">FJTKL_09148</name>
</gene>
<dbReference type="PANTHER" id="PTHR48100">
    <property type="entry name" value="BROAD-SPECIFICITY PHOSPHATASE YOR283W-RELATED"/>
    <property type="match status" value="1"/>
</dbReference>
<dbReference type="Gene3D" id="3.40.50.1240">
    <property type="entry name" value="Phosphoglycerate mutase-like"/>
    <property type="match status" value="1"/>
</dbReference>
<sequence>MPGTPETDWHVVADIELKGPRCRNNNEPYNKFSIKYPVTKTLSASGEKKRDEERTLAQPKSLGLNPFWIHTRRVLVDQGTSKAQKATIRSLHTPEFPYWGHLIYNSIKEFNASSPNRCRKLVYDLRHGQADHNAWRKLFKNDEWSKVPEYRKQPIIEIRGKKFSIIDPPLTARGEQQAKDANAMFRQLKEHMFPMPKRAYISPLLRAMQTFKHALGHDPMGVGVRREDSYILKELREQETGNSADILFDEYISHSKIPRKPRTAEHEWYEEEDDIKVQERAASLHDEIFGMDDSDCILRVTHSLLIQNNLKALAVRGGTVLQNFMLAEGGLFAYVVEGRKVDEKKAKKLRNKKLEEESERLDHMGNRRKSAFPCSKTAPTKPVAVPIEREILAM</sequence>
<feature type="compositionally biased region" description="Basic and acidic residues" evidence="1">
    <location>
        <begin position="354"/>
        <end position="365"/>
    </location>
</feature>
<evidence type="ECO:0000256" key="1">
    <source>
        <dbReference type="SAM" id="MobiDB-lite"/>
    </source>
</evidence>
<evidence type="ECO:0000313" key="2">
    <source>
        <dbReference type="EMBL" id="KAL2284177.1"/>
    </source>
</evidence>
<dbReference type="InterPro" id="IPR050275">
    <property type="entry name" value="PGM_Phosphatase"/>
</dbReference>
<dbReference type="PANTHER" id="PTHR48100:SF1">
    <property type="entry name" value="HISTIDINE PHOSPHATASE FAMILY PROTEIN-RELATED"/>
    <property type="match status" value="1"/>
</dbReference>
<keyword evidence="3" id="KW-1185">Reference proteome</keyword>
<reference evidence="2 3" key="1">
    <citation type="submission" date="2024-03" db="EMBL/GenBank/DDBJ databases">
        <title>A high-quality draft genome sequence of Diaporthe vaccinii, a causative agent of upright dieback and viscid rot disease in cranberry plants.</title>
        <authorList>
            <person name="Sarrasin M."/>
            <person name="Lang B.F."/>
            <person name="Burger G."/>
        </authorList>
    </citation>
    <scope>NUCLEOTIDE SEQUENCE [LARGE SCALE GENOMIC DNA]</scope>
    <source>
        <strain evidence="2 3">IS7</strain>
    </source>
</reference>
<dbReference type="Proteomes" id="UP001600888">
    <property type="component" value="Unassembled WGS sequence"/>
</dbReference>
<protein>
    <submittedName>
        <fullName evidence="2">Uncharacterized protein</fullName>
    </submittedName>
</protein>
<dbReference type="InterPro" id="IPR029033">
    <property type="entry name" value="His_PPase_superfam"/>
</dbReference>
<name>A0ABR4EP19_9PEZI</name>
<feature type="region of interest" description="Disordered" evidence="1">
    <location>
        <begin position="354"/>
        <end position="377"/>
    </location>
</feature>
<accession>A0ABR4EP19</accession>
<comment type="caution">
    <text evidence="2">The sequence shown here is derived from an EMBL/GenBank/DDBJ whole genome shotgun (WGS) entry which is preliminary data.</text>
</comment>
<organism evidence="2 3">
    <name type="scientific">Diaporthe vaccinii</name>
    <dbReference type="NCBI Taxonomy" id="105482"/>
    <lineage>
        <taxon>Eukaryota</taxon>
        <taxon>Fungi</taxon>
        <taxon>Dikarya</taxon>
        <taxon>Ascomycota</taxon>
        <taxon>Pezizomycotina</taxon>
        <taxon>Sordariomycetes</taxon>
        <taxon>Sordariomycetidae</taxon>
        <taxon>Diaporthales</taxon>
        <taxon>Diaporthaceae</taxon>
        <taxon>Diaporthe</taxon>
        <taxon>Diaporthe eres species complex</taxon>
    </lineage>
</organism>
<dbReference type="EMBL" id="JBAWTH010000038">
    <property type="protein sequence ID" value="KAL2284177.1"/>
    <property type="molecule type" value="Genomic_DNA"/>
</dbReference>
<evidence type="ECO:0000313" key="3">
    <source>
        <dbReference type="Proteomes" id="UP001600888"/>
    </source>
</evidence>
<proteinExistence type="predicted"/>
<dbReference type="Pfam" id="PF00300">
    <property type="entry name" value="His_Phos_1"/>
    <property type="match status" value="1"/>
</dbReference>